<feature type="compositionally biased region" description="Polar residues" evidence="1">
    <location>
        <begin position="1"/>
        <end position="12"/>
    </location>
</feature>
<name>A0A914HGM6_GLORO</name>
<feature type="region of interest" description="Disordered" evidence="1">
    <location>
        <begin position="1"/>
        <end position="22"/>
    </location>
</feature>
<feature type="compositionally biased region" description="Low complexity" evidence="1">
    <location>
        <begin position="573"/>
        <end position="600"/>
    </location>
</feature>
<feature type="region of interest" description="Disordered" evidence="1">
    <location>
        <begin position="573"/>
        <end position="622"/>
    </location>
</feature>
<feature type="region of interest" description="Disordered" evidence="1">
    <location>
        <begin position="298"/>
        <end position="323"/>
    </location>
</feature>
<organism evidence="2 3">
    <name type="scientific">Globodera rostochiensis</name>
    <name type="common">Golden nematode worm</name>
    <name type="synonym">Heterodera rostochiensis</name>
    <dbReference type="NCBI Taxonomy" id="31243"/>
    <lineage>
        <taxon>Eukaryota</taxon>
        <taxon>Metazoa</taxon>
        <taxon>Ecdysozoa</taxon>
        <taxon>Nematoda</taxon>
        <taxon>Chromadorea</taxon>
        <taxon>Rhabditida</taxon>
        <taxon>Tylenchina</taxon>
        <taxon>Tylenchomorpha</taxon>
        <taxon>Tylenchoidea</taxon>
        <taxon>Heteroderidae</taxon>
        <taxon>Heteroderinae</taxon>
        <taxon>Globodera</taxon>
    </lineage>
</organism>
<sequence length="622" mass="70350">MSTSSPNSTDSDLTADKGHVSPPFVWPIAEMADELAELAQRQRPDSPTPTESGYDLVSNVGGQNDEGHVSPTFVWPIAEMADELAELAQRQRPDSPTPTESGYDLVSNVGGQNDEDGTEIGNDGTEVRTDPVAATLQHDKISEHQQHPITIGRPPEKKKCLALLQVERKAKLTTDCRNLLYEFFMTETEQFFASGDEHCNPTVGHMMQTLLPKHFAMSMEQLTEMFDRQLQLLHTEFGEFFDIAPGEWCAERVKDRGKYKVLLHPKLYNNSANRNLGARKNVPEKVGAERLCDDDVPMKGQQKANKEAGRRLEDVPMSEEQNADNDWEPIDRTLLSGKHHLGNLHNVHSVTSNDLGFMRKKSNTRSPTEQRALKPYNDSIEECILLSIQDAERFVVESDREADRKLQMEKIKGFKELLSLYNDRKKLIDTINASNSIGPKVIKAEDVTKCFEELCKLPIFGPIIKQMYEVQQKSREDNAKEYKEEEAGTGFMPKPSRTGMPGNLGEQYLNGLERQSPINFFDKLRKTSRRYGANNSQMASGSAGFRQQPESTNFDSFRRRIPVVSSFYNRVWPSSAQPPQQQQFESFSSVNSSTSRFSNNRFNGRTPSNGNQSRFGQRPMER</sequence>
<evidence type="ECO:0000313" key="3">
    <source>
        <dbReference type="WBParaSite" id="Gr19_v10_g16439.t1"/>
    </source>
</evidence>
<reference evidence="3" key="1">
    <citation type="submission" date="2022-11" db="UniProtKB">
        <authorList>
            <consortium name="WormBaseParasite"/>
        </authorList>
    </citation>
    <scope>IDENTIFICATION</scope>
</reference>
<feature type="region of interest" description="Disordered" evidence="1">
    <location>
        <begin position="87"/>
        <end position="126"/>
    </location>
</feature>
<evidence type="ECO:0000313" key="2">
    <source>
        <dbReference type="Proteomes" id="UP000887572"/>
    </source>
</evidence>
<evidence type="ECO:0000256" key="1">
    <source>
        <dbReference type="SAM" id="MobiDB-lite"/>
    </source>
</evidence>
<feature type="region of interest" description="Disordered" evidence="1">
    <location>
        <begin position="534"/>
        <end position="553"/>
    </location>
</feature>
<feature type="compositionally biased region" description="Polar residues" evidence="1">
    <location>
        <begin position="601"/>
        <end position="615"/>
    </location>
</feature>
<feature type="compositionally biased region" description="Basic and acidic residues" evidence="1">
    <location>
        <begin position="304"/>
        <end position="314"/>
    </location>
</feature>
<dbReference type="AlphaFoldDB" id="A0A914HGM6"/>
<dbReference type="WBParaSite" id="Gr19_v10_g16439.t1">
    <property type="protein sequence ID" value="Gr19_v10_g16439.t1"/>
    <property type="gene ID" value="Gr19_v10_g16439"/>
</dbReference>
<feature type="region of interest" description="Disordered" evidence="1">
    <location>
        <begin position="35"/>
        <end position="65"/>
    </location>
</feature>
<keyword evidence="2" id="KW-1185">Reference proteome</keyword>
<proteinExistence type="predicted"/>
<protein>
    <submittedName>
        <fullName evidence="3">Uncharacterized protein</fullName>
    </submittedName>
</protein>
<accession>A0A914HGM6</accession>
<dbReference type="Proteomes" id="UP000887572">
    <property type="component" value="Unplaced"/>
</dbReference>